<sequence>MARGCKMPDLTVEESNTVISVLEKFIAALDPEDEDTAKLLERLQSATSKLTKYTHTPFSCTTVADLQNLQIHSAGLVFKDDNARARARLQGAREVDGNDMTFETTKSLFRLTRTHFWCASEAGSRMLINVILLRLVSMLSHTENRLLILPEFNTAATPLDISRPDLAQVGSSIIFEAKDIAMLKDHFPQVIAAMATWCQIHKKERARGVITCGDHWLFFAFKTRNDTQNKPARYARSPVLEIGEGEEDLDLILGILVDWVQHPHEFEEQEYFCHL</sequence>
<comment type="caution">
    <text evidence="1">The sequence shown here is derived from an EMBL/GenBank/DDBJ whole genome shotgun (WGS) entry which is preliminary data.</text>
</comment>
<evidence type="ECO:0008006" key="3">
    <source>
        <dbReference type="Google" id="ProtNLM"/>
    </source>
</evidence>
<evidence type="ECO:0000313" key="2">
    <source>
        <dbReference type="Proteomes" id="UP000298061"/>
    </source>
</evidence>
<proteinExistence type="predicted"/>
<gene>
    <name evidence="1" type="ORF">EWM64_g10091</name>
</gene>
<name>A0A4Y9ZH31_9AGAM</name>
<organism evidence="1 2">
    <name type="scientific">Hericium alpestre</name>
    <dbReference type="NCBI Taxonomy" id="135208"/>
    <lineage>
        <taxon>Eukaryota</taxon>
        <taxon>Fungi</taxon>
        <taxon>Dikarya</taxon>
        <taxon>Basidiomycota</taxon>
        <taxon>Agaricomycotina</taxon>
        <taxon>Agaricomycetes</taxon>
        <taxon>Russulales</taxon>
        <taxon>Hericiaceae</taxon>
        <taxon>Hericium</taxon>
    </lineage>
</organism>
<protein>
    <recommendedName>
        <fullName evidence="3">Fungal-type protein kinase domain-containing protein</fullName>
    </recommendedName>
</protein>
<reference evidence="1 2" key="1">
    <citation type="submission" date="2019-02" db="EMBL/GenBank/DDBJ databases">
        <title>Genome sequencing of the rare red list fungi Hericium alpestre (H. flagellum).</title>
        <authorList>
            <person name="Buettner E."/>
            <person name="Kellner H."/>
        </authorList>
    </citation>
    <scope>NUCLEOTIDE SEQUENCE [LARGE SCALE GENOMIC DNA]</scope>
    <source>
        <strain evidence="1 2">DSM 108284</strain>
    </source>
</reference>
<dbReference type="OrthoDB" id="3248728at2759"/>
<evidence type="ECO:0000313" key="1">
    <source>
        <dbReference type="EMBL" id="TFY73922.1"/>
    </source>
</evidence>
<dbReference type="Proteomes" id="UP000298061">
    <property type="component" value="Unassembled WGS sequence"/>
</dbReference>
<accession>A0A4Y9ZH31</accession>
<dbReference type="EMBL" id="SFCI01002427">
    <property type="protein sequence ID" value="TFY73922.1"/>
    <property type="molecule type" value="Genomic_DNA"/>
</dbReference>
<dbReference type="AlphaFoldDB" id="A0A4Y9ZH31"/>
<keyword evidence="2" id="KW-1185">Reference proteome</keyword>